<protein>
    <submittedName>
        <fullName evidence="1">Uncharacterized protein</fullName>
    </submittedName>
</protein>
<comment type="caution">
    <text evidence="1">The sequence shown here is derived from an EMBL/GenBank/DDBJ whole genome shotgun (WGS) entry which is preliminary data.</text>
</comment>
<dbReference type="RefSeq" id="WP_394392755.1">
    <property type="nucleotide sequence ID" value="NZ_JBIENY010000030.1"/>
</dbReference>
<dbReference type="EMBL" id="JBIENY010000030">
    <property type="protein sequence ID" value="MFG6294174.1"/>
    <property type="molecule type" value="Genomic_DNA"/>
</dbReference>
<organism evidence="1 2">
    <name type="scientific">Streptomyces rochei</name>
    <name type="common">Streptomyces parvullus</name>
    <dbReference type="NCBI Taxonomy" id="1928"/>
    <lineage>
        <taxon>Bacteria</taxon>
        <taxon>Bacillati</taxon>
        <taxon>Actinomycetota</taxon>
        <taxon>Actinomycetes</taxon>
        <taxon>Kitasatosporales</taxon>
        <taxon>Streptomycetaceae</taxon>
        <taxon>Streptomyces</taxon>
        <taxon>Streptomyces rochei group</taxon>
    </lineage>
</organism>
<accession>A0ABW7DWK2</accession>
<keyword evidence="2" id="KW-1185">Reference proteome</keyword>
<sequence length="71" mass="7538">MEVNPLYFAITDTNGIRHTVVLAADENQSDTVDLAPGENVSGTVTGKGPFTPQYVTFTDGVRGDPIRVNAS</sequence>
<dbReference type="Proteomes" id="UP001605990">
    <property type="component" value="Unassembled WGS sequence"/>
</dbReference>
<evidence type="ECO:0000313" key="1">
    <source>
        <dbReference type="EMBL" id="MFG6294174.1"/>
    </source>
</evidence>
<gene>
    <name evidence="1" type="ORF">ACGU38_02215</name>
</gene>
<evidence type="ECO:0000313" key="2">
    <source>
        <dbReference type="Proteomes" id="UP001605990"/>
    </source>
</evidence>
<proteinExistence type="predicted"/>
<name>A0ABW7DWK2_STRRO</name>
<reference evidence="1 2" key="1">
    <citation type="submission" date="2024-10" db="EMBL/GenBank/DDBJ databases">
        <title>Draft genome assembly of a novel steroid transforming actinomycete isolated from African clawed frog Xenopus laevis.</title>
        <authorList>
            <person name="Bragin E."/>
            <person name="Kollerov V."/>
            <person name="Donova M.V."/>
        </authorList>
    </citation>
    <scope>NUCLEOTIDE SEQUENCE [LARGE SCALE GENOMIC DNA]</scope>
    <source>
        <strain evidence="1 2">MTOC-St3</strain>
    </source>
</reference>